<dbReference type="Gene3D" id="3.40.1260.20">
    <property type="entry name" value="Ribonuclease E, catalytic domain"/>
    <property type="match status" value="1"/>
</dbReference>
<dbReference type="Pfam" id="PF20833">
    <property type="entry name" value="RNase_E_G_Thio"/>
    <property type="match status" value="1"/>
</dbReference>
<keyword evidence="10" id="KW-0540">Nuclease</keyword>
<evidence type="ECO:0000256" key="9">
    <source>
        <dbReference type="ARBA" id="ARBA00022694"/>
    </source>
</evidence>
<evidence type="ECO:0000256" key="16">
    <source>
        <dbReference type="ARBA" id="ARBA00022884"/>
    </source>
</evidence>
<dbReference type="PROSITE" id="PS50126">
    <property type="entry name" value="S1"/>
    <property type="match status" value="1"/>
</dbReference>
<dbReference type="InterPro" id="IPR012340">
    <property type="entry name" value="NA-bd_OB-fold"/>
</dbReference>
<keyword evidence="6" id="KW-0963">Cytoplasm</keyword>
<dbReference type="Pfam" id="PF10150">
    <property type="entry name" value="RNase_E_G"/>
    <property type="match status" value="1"/>
</dbReference>
<evidence type="ECO:0000256" key="10">
    <source>
        <dbReference type="ARBA" id="ARBA00022722"/>
    </source>
</evidence>
<evidence type="ECO:0000256" key="4">
    <source>
        <dbReference type="ARBA" id="ARBA00017719"/>
    </source>
</evidence>
<keyword evidence="8" id="KW-0698">rRNA processing</keyword>
<evidence type="ECO:0000256" key="3">
    <source>
        <dbReference type="ARBA" id="ARBA00005663"/>
    </source>
</evidence>
<proteinExistence type="inferred from homology"/>
<evidence type="ECO:0000256" key="12">
    <source>
        <dbReference type="ARBA" id="ARBA00022730"/>
    </source>
</evidence>
<keyword evidence="7" id="KW-0997">Cell inner membrane</keyword>
<evidence type="ECO:0000256" key="5">
    <source>
        <dbReference type="ARBA" id="ARBA00022475"/>
    </source>
</evidence>
<dbReference type="GO" id="GO:0019843">
    <property type="term" value="F:rRNA binding"/>
    <property type="evidence" value="ECO:0007669"/>
    <property type="project" value="UniProtKB-KW"/>
</dbReference>
<keyword evidence="20" id="KW-1185">Reference proteome</keyword>
<name>A0A858PXS1_9RICK</name>
<keyword evidence="14" id="KW-0378">Hydrolase</keyword>
<reference evidence="19 20" key="1">
    <citation type="journal article" date="2020" name="Pathogens">
        <title>First Whole Genome Sequence of Anaplasma platys, an Obligate Intracellular Rickettsial Pathogen of Dogs.</title>
        <authorList>
            <person name="Llanes A."/>
            <person name="Rajeev S."/>
        </authorList>
    </citation>
    <scope>NUCLEOTIDE SEQUENCE [LARGE SCALE GENOMIC DNA]</scope>
    <source>
        <strain evidence="19 20">S3</strain>
    </source>
</reference>
<dbReference type="NCBIfam" id="TIGR00757">
    <property type="entry name" value="RNaseEG"/>
    <property type="match status" value="1"/>
</dbReference>
<dbReference type="InterPro" id="IPR004659">
    <property type="entry name" value="RNase_E/G"/>
</dbReference>
<dbReference type="Gene3D" id="2.40.50.140">
    <property type="entry name" value="Nucleic acid-binding proteins"/>
    <property type="match status" value="1"/>
</dbReference>
<evidence type="ECO:0000256" key="17">
    <source>
        <dbReference type="ARBA" id="ARBA00023136"/>
    </source>
</evidence>
<evidence type="ECO:0000256" key="15">
    <source>
        <dbReference type="ARBA" id="ARBA00022842"/>
    </source>
</evidence>
<keyword evidence="9" id="KW-0819">tRNA processing</keyword>
<protein>
    <recommendedName>
        <fullName evidence="4">Ribonuclease G</fullName>
    </recommendedName>
</protein>
<keyword evidence="5" id="KW-1003">Cell membrane</keyword>
<keyword evidence="17" id="KW-0472">Membrane</keyword>
<dbReference type="GO" id="GO:0004519">
    <property type="term" value="F:endonuclease activity"/>
    <property type="evidence" value="ECO:0007669"/>
    <property type="project" value="UniProtKB-KW"/>
</dbReference>
<keyword evidence="12" id="KW-0699">rRNA-binding</keyword>
<dbReference type="PANTHER" id="PTHR30001">
    <property type="entry name" value="RIBONUCLEASE"/>
    <property type="match status" value="1"/>
</dbReference>
<dbReference type="SUPFAM" id="SSF50249">
    <property type="entry name" value="Nucleic acid-binding proteins"/>
    <property type="match status" value="1"/>
</dbReference>
<sequence>MSSGASGKRILVDAVYADEVRVAVLDEGKVVEFDQELKDRKQVRGGNVYYAVVRRIEPSLQAVFIEYGVGKHGFLPFSEISVEHFQLPPGEKEELTQSVYGDDTDLEEIVDEDVVVPDEAAVAGVGCSVDEKAQLATEDDRDGKRGSTAARNGKSKPVLHKMYKVQNVIKVDQKLMVQIIKEERGSKCATFSTYIVLAGRYCIFMPNSGSRNSGVSRRIEDCDNRKNLKKFISAMKLPKEAGVIIRTAGDNKSQREIEQDLKYLQHTWKEICDACASVESPTLLYVEADIIKRTLRDFCNESVHDVVVAGSQAYSVVKEYAKSMFGNKLRVRMYKGSVPVFTHYRVSAQILELYSDKIYLPSGGYLVITPTEALVSIDVNSGRMTGEDSIEETAYRTNMEAVKEIARQVNLRGLSGLIVIDFIDMIKYRYCRAVEAEIREAFKGDRAKVQFGYISAFGLMEISRQRVKQSILETSTMQCSHCKGVGRVRTLESISASILRDIRYLASKNAERVIAVSLNPRVLAYIFNNKRKHISDIEVELKVLIRLDFDESAALADFNIRTESGYTNAVTEEFVVPACGPGSPVTTIEEKVGEGADSTEEQPQLNVEQNITDSSWVRKWLTRALEAVS</sequence>
<dbReference type="PANTHER" id="PTHR30001:SF1">
    <property type="entry name" value="RIBONUCLEASE E_G-LIKE PROTEIN, CHLOROPLASTIC"/>
    <property type="match status" value="1"/>
</dbReference>
<keyword evidence="11" id="KW-0479">Metal-binding</keyword>
<evidence type="ECO:0000256" key="6">
    <source>
        <dbReference type="ARBA" id="ARBA00022490"/>
    </source>
</evidence>
<gene>
    <name evidence="19" type="primary">rne</name>
    <name evidence="19" type="ORF">ANPL_01475</name>
</gene>
<keyword evidence="16" id="KW-0694">RNA-binding</keyword>
<dbReference type="GO" id="GO:0016787">
    <property type="term" value="F:hydrolase activity"/>
    <property type="evidence" value="ECO:0007669"/>
    <property type="project" value="UniProtKB-KW"/>
</dbReference>
<evidence type="ECO:0000256" key="13">
    <source>
        <dbReference type="ARBA" id="ARBA00022759"/>
    </source>
</evidence>
<evidence type="ECO:0000256" key="2">
    <source>
        <dbReference type="ARBA" id="ARBA00004496"/>
    </source>
</evidence>
<dbReference type="GO" id="GO:0005737">
    <property type="term" value="C:cytoplasm"/>
    <property type="evidence" value="ECO:0007669"/>
    <property type="project" value="UniProtKB-SubCell"/>
</dbReference>
<keyword evidence="15" id="KW-0460">Magnesium</keyword>
<evidence type="ECO:0000259" key="18">
    <source>
        <dbReference type="PROSITE" id="PS50126"/>
    </source>
</evidence>
<evidence type="ECO:0000313" key="19">
    <source>
        <dbReference type="EMBL" id="QJC27403.1"/>
    </source>
</evidence>
<dbReference type="InterPro" id="IPR003029">
    <property type="entry name" value="S1_domain"/>
</dbReference>
<evidence type="ECO:0000256" key="11">
    <source>
        <dbReference type="ARBA" id="ARBA00022723"/>
    </source>
</evidence>
<comment type="cofactor">
    <cofactor evidence="1">
        <name>Mg(2+)</name>
        <dbReference type="ChEBI" id="CHEBI:18420"/>
    </cofactor>
</comment>
<comment type="similarity">
    <text evidence="3">Belongs to the RNase E/G family. RNase G subfamily.</text>
</comment>
<accession>A0A858PXS1</accession>
<dbReference type="GO" id="GO:0004540">
    <property type="term" value="F:RNA nuclease activity"/>
    <property type="evidence" value="ECO:0007669"/>
    <property type="project" value="InterPro"/>
</dbReference>
<dbReference type="KEGG" id="aplt:ANPL_01475"/>
<dbReference type="InterPro" id="IPR048583">
    <property type="entry name" value="RNase_E_G_thioredoxin-like"/>
</dbReference>
<organism evidence="19 20">
    <name type="scientific">Anaplasma platys</name>
    <dbReference type="NCBI Taxonomy" id="949"/>
    <lineage>
        <taxon>Bacteria</taxon>
        <taxon>Pseudomonadati</taxon>
        <taxon>Pseudomonadota</taxon>
        <taxon>Alphaproteobacteria</taxon>
        <taxon>Rickettsiales</taxon>
        <taxon>Anaplasmataceae</taxon>
        <taxon>Anaplasma</taxon>
    </lineage>
</organism>
<evidence type="ECO:0000256" key="7">
    <source>
        <dbReference type="ARBA" id="ARBA00022519"/>
    </source>
</evidence>
<dbReference type="Proteomes" id="UP000500930">
    <property type="component" value="Chromosome"/>
</dbReference>
<dbReference type="AlphaFoldDB" id="A0A858PXS1"/>
<dbReference type="GO" id="GO:0006364">
    <property type="term" value="P:rRNA processing"/>
    <property type="evidence" value="ECO:0007669"/>
    <property type="project" value="UniProtKB-KW"/>
</dbReference>
<dbReference type="GO" id="GO:0046872">
    <property type="term" value="F:metal ion binding"/>
    <property type="evidence" value="ECO:0007669"/>
    <property type="project" value="UniProtKB-KW"/>
</dbReference>
<dbReference type="EMBL" id="CP046391">
    <property type="protein sequence ID" value="QJC27403.1"/>
    <property type="molecule type" value="Genomic_DNA"/>
</dbReference>
<evidence type="ECO:0000256" key="1">
    <source>
        <dbReference type="ARBA" id="ARBA00001946"/>
    </source>
</evidence>
<comment type="subcellular location">
    <subcellularLocation>
        <location evidence="2">Cytoplasm</location>
    </subcellularLocation>
</comment>
<evidence type="ECO:0000256" key="14">
    <source>
        <dbReference type="ARBA" id="ARBA00022801"/>
    </source>
</evidence>
<dbReference type="GO" id="GO:0008033">
    <property type="term" value="P:tRNA processing"/>
    <property type="evidence" value="ECO:0007669"/>
    <property type="project" value="UniProtKB-KW"/>
</dbReference>
<dbReference type="RefSeq" id="WP_169193046.1">
    <property type="nucleotide sequence ID" value="NZ_CP046391.1"/>
</dbReference>
<evidence type="ECO:0000256" key="8">
    <source>
        <dbReference type="ARBA" id="ARBA00022552"/>
    </source>
</evidence>
<keyword evidence="13" id="KW-0255">Endonuclease</keyword>
<evidence type="ECO:0000313" key="20">
    <source>
        <dbReference type="Proteomes" id="UP000500930"/>
    </source>
</evidence>
<dbReference type="InterPro" id="IPR019307">
    <property type="entry name" value="RNA-bd_AU-1/RNase_E/G"/>
</dbReference>
<feature type="domain" description="S1 motif" evidence="18">
    <location>
        <begin position="46"/>
        <end position="81"/>
    </location>
</feature>